<evidence type="ECO:0000313" key="3">
    <source>
        <dbReference type="Proteomes" id="UP001303889"/>
    </source>
</evidence>
<sequence length="325" mass="36491">MTLRKKTPARKAATHPSPNHSTLRLLPNVSGKRRLGGAMKRGAHTYTLMDDNHPGCSFSDFSWPRLQQCPHDVKSIIFAGRINSAAKDSRSIADLDGGLDGYNWKIRFEDGGPLYVLKMLWDTEPPTPSHYFAVQREFHNAALLQMMQAALSEDKAWLGPVLVDPSPASAAAATINMFAFCDETRGRNAAEPPANDKLVEVTTMPRMRRCFGWMRFRGIELLRRMPADLHPPMSLMVGKVERCIDADLTYMALVYEFVEEGENDPAAMQEVLDFLWRAGFAYAPVTKAENWTSSVLLDHSEIVGCGEHGWDERLFGHRTAKEVLR</sequence>
<reference evidence="2" key="2">
    <citation type="submission" date="2023-05" db="EMBL/GenBank/DDBJ databases">
        <authorList>
            <consortium name="Lawrence Berkeley National Laboratory"/>
            <person name="Steindorff A."/>
            <person name="Hensen N."/>
            <person name="Bonometti L."/>
            <person name="Westerberg I."/>
            <person name="Brannstrom I.O."/>
            <person name="Guillou S."/>
            <person name="Cros-Aarteil S."/>
            <person name="Calhoun S."/>
            <person name="Haridas S."/>
            <person name="Kuo A."/>
            <person name="Mondo S."/>
            <person name="Pangilinan J."/>
            <person name="Riley R."/>
            <person name="Labutti K."/>
            <person name="Andreopoulos B."/>
            <person name="Lipzen A."/>
            <person name="Chen C."/>
            <person name="Yanf M."/>
            <person name="Daum C."/>
            <person name="Ng V."/>
            <person name="Clum A."/>
            <person name="Ohm R."/>
            <person name="Martin F."/>
            <person name="Silar P."/>
            <person name="Natvig D."/>
            <person name="Lalanne C."/>
            <person name="Gautier V."/>
            <person name="Ament-Velasquez S.L."/>
            <person name="Kruys A."/>
            <person name="Hutchinson M.I."/>
            <person name="Powell A.J."/>
            <person name="Barry K."/>
            <person name="Miller A.N."/>
            <person name="Grigoriev I.V."/>
            <person name="Debuchy R."/>
            <person name="Gladieux P."/>
            <person name="Thoren M.H."/>
            <person name="Johannesson H."/>
        </authorList>
    </citation>
    <scope>NUCLEOTIDE SEQUENCE</scope>
    <source>
        <strain evidence="2">CBS 103.79</strain>
    </source>
</reference>
<accession>A0AAN6MK88</accession>
<dbReference type="Proteomes" id="UP001303889">
    <property type="component" value="Unassembled WGS sequence"/>
</dbReference>
<comment type="caution">
    <text evidence="2">The sequence shown here is derived from an EMBL/GenBank/DDBJ whole genome shotgun (WGS) entry which is preliminary data.</text>
</comment>
<name>A0AAN6MK88_9PEZI</name>
<reference evidence="2" key="1">
    <citation type="journal article" date="2023" name="Mol. Phylogenet. Evol.">
        <title>Genome-scale phylogeny and comparative genomics of the fungal order Sordariales.</title>
        <authorList>
            <person name="Hensen N."/>
            <person name="Bonometti L."/>
            <person name="Westerberg I."/>
            <person name="Brannstrom I.O."/>
            <person name="Guillou S."/>
            <person name="Cros-Aarteil S."/>
            <person name="Calhoun S."/>
            <person name="Haridas S."/>
            <person name="Kuo A."/>
            <person name="Mondo S."/>
            <person name="Pangilinan J."/>
            <person name="Riley R."/>
            <person name="LaButti K."/>
            <person name="Andreopoulos B."/>
            <person name="Lipzen A."/>
            <person name="Chen C."/>
            <person name="Yan M."/>
            <person name="Daum C."/>
            <person name="Ng V."/>
            <person name="Clum A."/>
            <person name="Steindorff A."/>
            <person name="Ohm R.A."/>
            <person name="Martin F."/>
            <person name="Silar P."/>
            <person name="Natvig D.O."/>
            <person name="Lalanne C."/>
            <person name="Gautier V."/>
            <person name="Ament-Velasquez S.L."/>
            <person name="Kruys A."/>
            <person name="Hutchinson M.I."/>
            <person name="Powell A.J."/>
            <person name="Barry K."/>
            <person name="Miller A.N."/>
            <person name="Grigoriev I.V."/>
            <person name="Debuchy R."/>
            <person name="Gladieux P."/>
            <person name="Hiltunen Thoren M."/>
            <person name="Johannesson H."/>
        </authorList>
    </citation>
    <scope>NUCLEOTIDE SEQUENCE</scope>
    <source>
        <strain evidence="2">CBS 103.79</strain>
    </source>
</reference>
<protein>
    <submittedName>
        <fullName evidence="2">Uncharacterized protein</fullName>
    </submittedName>
</protein>
<keyword evidence="3" id="KW-1185">Reference proteome</keyword>
<dbReference type="AlphaFoldDB" id="A0AAN6MK88"/>
<feature type="compositionally biased region" description="Basic residues" evidence="1">
    <location>
        <begin position="1"/>
        <end position="13"/>
    </location>
</feature>
<dbReference type="EMBL" id="MU855558">
    <property type="protein sequence ID" value="KAK3901738.1"/>
    <property type="molecule type" value="Genomic_DNA"/>
</dbReference>
<organism evidence="2 3">
    <name type="scientific">Staphylotrichum tortipilum</name>
    <dbReference type="NCBI Taxonomy" id="2831512"/>
    <lineage>
        <taxon>Eukaryota</taxon>
        <taxon>Fungi</taxon>
        <taxon>Dikarya</taxon>
        <taxon>Ascomycota</taxon>
        <taxon>Pezizomycotina</taxon>
        <taxon>Sordariomycetes</taxon>
        <taxon>Sordariomycetidae</taxon>
        <taxon>Sordariales</taxon>
        <taxon>Chaetomiaceae</taxon>
        <taxon>Staphylotrichum</taxon>
    </lineage>
</organism>
<gene>
    <name evidence="2" type="ORF">C8A05DRAFT_34570</name>
</gene>
<evidence type="ECO:0000256" key="1">
    <source>
        <dbReference type="SAM" id="MobiDB-lite"/>
    </source>
</evidence>
<feature type="region of interest" description="Disordered" evidence="1">
    <location>
        <begin position="1"/>
        <end position="23"/>
    </location>
</feature>
<evidence type="ECO:0000313" key="2">
    <source>
        <dbReference type="EMBL" id="KAK3901738.1"/>
    </source>
</evidence>
<proteinExistence type="predicted"/>